<proteinExistence type="predicted"/>
<protein>
    <recommendedName>
        <fullName evidence="1">Protein kinase domain-containing protein</fullName>
    </recommendedName>
</protein>
<accession>A0A1V6UYS1</accession>
<dbReference type="AlphaFoldDB" id="A0A1V6UYS1"/>
<keyword evidence="3" id="KW-1185">Reference proteome</keyword>
<dbReference type="PROSITE" id="PS50011">
    <property type="entry name" value="PROTEIN_KINASE_DOM"/>
    <property type="match status" value="1"/>
</dbReference>
<evidence type="ECO:0000313" key="2">
    <source>
        <dbReference type="EMBL" id="OQE43571.1"/>
    </source>
</evidence>
<dbReference type="GO" id="GO:0004672">
    <property type="term" value="F:protein kinase activity"/>
    <property type="evidence" value="ECO:0007669"/>
    <property type="project" value="InterPro"/>
</dbReference>
<dbReference type="GO" id="GO:0005524">
    <property type="term" value="F:ATP binding"/>
    <property type="evidence" value="ECO:0007669"/>
    <property type="project" value="InterPro"/>
</dbReference>
<dbReference type="PANTHER" id="PTHR37542">
    <property type="entry name" value="HELO DOMAIN-CONTAINING PROTEIN-RELATED"/>
    <property type="match status" value="1"/>
</dbReference>
<feature type="domain" description="Protein kinase" evidence="1">
    <location>
        <begin position="194"/>
        <end position="506"/>
    </location>
</feature>
<comment type="caution">
    <text evidence="2">The sequence shown here is derived from an EMBL/GenBank/DDBJ whole genome shotgun (WGS) entry which is preliminary data.</text>
</comment>
<dbReference type="Proteomes" id="UP000191500">
    <property type="component" value="Unassembled WGS sequence"/>
</dbReference>
<dbReference type="SUPFAM" id="SSF56112">
    <property type="entry name" value="Protein kinase-like (PK-like)"/>
    <property type="match status" value="1"/>
</dbReference>
<evidence type="ECO:0000313" key="3">
    <source>
        <dbReference type="Proteomes" id="UP000191500"/>
    </source>
</evidence>
<dbReference type="STRING" id="36646.A0A1V6UYS1"/>
<gene>
    <name evidence="2" type="ORF">PENCOP_c003G04896</name>
</gene>
<dbReference type="InterPro" id="IPR000719">
    <property type="entry name" value="Prot_kinase_dom"/>
</dbReference>
<dbReference type="PANTHER" id="PTHR37542:SF1">
    <property type="entry name" value="PRION-INHIBITION AND PROPAGATION HELO DOMAIN-CONTAINING PROTEIN"/>
    <property type="match status" value="1"/>
</dbReference>
<dbReference type="EMBL" id="MDDG01000003">
    <property type="protein sequence ID" value="OQE43571.1"/>
    <property type="molecule type" value="Genomic_DNA"/>
</dbReference>
<sequence length="529" mass="59742">MDPVSLGLAVIGTLDLCVKYGDKLVKFCREQHRVRADVEELALTIEAVWVKTKVQLELLKTVLDSDSMVVDLCAHYLHTVKQLESKITAAVMGLGIIDRRSLGLSGLKLPIDIRGVYLKRALQDVVKDLEDWQRRFDPSWYLITLISRPALDMQLRKTSAAPNSPASRLSRLRDVVHGLSTSKFIDLDTNVSVFKETKVLESGRQRIGYTNTFTSHYIHNRRQVLLDCASQSSPIDLKKASSLTIKSQVRDLARLLKNVEPNTFALLKCDGVIEVLKEQSTQFEFILEIPEGLHTPRPLRSLLLEGKKCSLTTRVQLATRLARSVMFVHTAGFVHKGVRPETVIVFDQDSSLPDQQNQNASLPFLVGFERFRRAEAHTDLSGDLEWERNLYRHPVRQGLWSEEAFIMQHDIYSLGVCLLEIALWQSFVQINEVSSSPWPDLGIQNAISDKDARRGGFAIKKQLLALAKDRLPCLVGDRYTDIVIACLCCLDESKDNIFEAGSHVKDNDGIIIGVRYIENVLLRMEELTI</sequence>
<dbReference type="InterPro" id="IPR011009">
    <property type="entry name" value="Kinase-like_dom_sf"/>
</dbReference>
<dbReference type="Gene3D" id="1.10.510.10">
    <property type="entry name" value="Transferase(Phosphotransferase) domain 1"/>
    <property type="match status" value="1"/>
</dbReference>
<organism evidence="2 3">
    <name type="scientific">Penicillium coprophilum</name>
    <dbReference type="NCBI Taxonomy" id="36646"/>
    <lineage>
        <taxon>Eukaryota</taxon>
        <taxon>Fungi</taxon>
        <taxon>Dikarya</taxon>
        <taxon>Ascomycota</taxon>
        <taxon>Pezizomycotina</taxon>
        <taxon>Eurotiomycetes</taxon>
        <taxon>Eurotiomycetidae</taxon>
        <taxon>Eurotiales</taxon>
        <taxon>Aspergillaceae</taxon>
        <taxon>Penicillium</taxon>
    </lineage>
</organism>
<name>A0A1V6UYS1_9EURO</name>
<reference evidence="3" key="1">
    <citation type="journal article" date="2017" name="Nat. Microbiol.">
        <title>Global analysis of biosynthetic gene clusters reveals vast potential of secondary metabolite production in Penicillium species.</title>
        <authorList>
            <person name="Nielsen J.C."/>
            <person name="Grijseels S."/>
            <person name="Prigent S."/>
            <person name="Ji B."/>
            <person name="Dainat J."/>
            <person name="Nielsen K.F."/>
            <person name="Frisvad J.C."/>
            <person name="Workman M."/>
            <person name="Nielsen J."/>
        </authorList>
    </citation>
    <scope>NUCLEOTIDE SEQUENCE [LARGE SCALE GENOMIC DNA]</scope>
    <source>
        <strain evidence="3">IBT 31321</strain>
    </source>
</reference>
<evidence type="ECO:0000259" key="1">
    <source>
        <dbReference type="PROSITE" id="PS50011"/>
    </source>
</evidence>